<comment type="caution">
    <text evidence="1">The sequence shown here is derived from an EMBL/GenBank/DDBJ whole genome shotgun (WGS) entry which is preliminary data.</text>
</comment>
<evidence type="ECO:0000313" key="2">
    <source>
        <dbReference type="Proteomes" id="UP000265520"/>
    </source>
</evidence>
<dbReference type="Proteomes" id="UP000265520">
    <property type="component" value="Unassembled WGS sequence"/>
</dbReference>
<sequence length="21" mass="2219">MAGLQGVVSVFLDGMMYPDST</sequence>
<reference evidence="1 2" key="1">
    <citation type="journal article" date="2018" name="Front. Plant Sci.">
        <title>Red Clover (Trifolium pratense) and Zigzag Clover (T. medium) - A Picture of Genomic Similarities and Differences.</title>
        <authorList>
            <person name="Dluhosova J."/>
            <person name="Istvanek J."/>
            <person name="Nedelnik J."/>
            <person name="Repkova J."/>
        </authorList>
    </citation>
    <scope>NUCLEOTIDE SEQUENCE [LARGE SCALE GENOMIC DNA]</scope>
    <source>
        <strain evidence="2">cv. 10/8</strain>
        <tissue evidence="1">Leaf</tissue>
    </source>
</reference>
<protein>
    <submittedName>
        <fullName evidence="1">Uncharacterized protein</fullName>
    </submittedName>
</protein>
<evidence type="ECO:0000313" key="1">
    <source>
        <dbReference type="EMBL" id="MCI10495.1"/>
    </source>
</evidence>
<proteinExistence type="predicted"/>
<keyword evidence="2" id="KW-1185">Reference proteome</keyword>
<feature type="non-terminal residue" evidence="1">
    <location>
        <position position="21"/>
    </location>
</feature>
<name>A0A392PHY0_9FABA</name>
<accession>A0A392PHY0</accession>
<dbReference type="EMBL" id="LXQA010076474">
    <property type="protein sequence ID" value="MCI10495.1"/>
    <property type="molecule type" value="Genomic_DNA"/>
</dbReference>
<organism evidence="1 2">
    <name type="scientific">Trifolium medium</name>
    <dbReference type="NCBI Taxonomy" id="97028"/>
    <lineage>
        <taxon>Eukaryota</taxon>
        <taxon>Viridiplantae</taxon>
        <taxon>Streptophyta</taxon>
        <taxon>Embryophyta</taxon>
        <taxon>Tracheophyta</taxon>
        <taxon>Spermatophyta</taxon>
        <taxon>Magnoliopsida</taxon>
        <taxon>eudicotyledons</taxon>
        <taxon>Gunneridae</taxon>
        <taxon>Pentapetalae</taxon>
        <taxon>rosids</taxon>
        <taxon>fabids</taxon>
        <taxon>Fabales</taxon>
        <taxon>Fabaceae</taxon>
        <taxon>Papilionoideae</taxon>
        <taxon>50 kb inversion clade</taxon>
        <taxon>NPAAA clade</taxon>
        <taxon>Hologalegina</taxon>
        <taxon>IRL clade</taxon>
        <taxon>Trifolieae</taxon>
        <taxon>Trifolium</taxon>
    </lineage>
</organism>
<dbReference type="AlphaFoldDB" id="A0A392PHY0"/>